<evidence type="ECO:0000313" key="2">
    <source>
        <dbReference type="EMBL" id="RKQ61147.1"/>
    </source>
</evidence>
<gene>
    <name evidence="2" type="ORF">C8E02_0914</name>
</gene>
<keyword evidence="1" id="KW-0472">Membrane</keyword>
<organism evidence="2 3">
    <name type="scientific">Vogesella indigofera</name>
    <name type="common">Pseudomonas indigofera</name>
    <dbReference type="NCBI Taxonomy" id="45465"/>
    <lineage>
        <taxon>Bacteria</taxon>
        <taxon>Pseudomonadati</taxon>
        <taxon>Pseudomonadota</taxon>
        <taxon>Betaproteobacteria</taxon>
        <taxon>Neisseriales</taxon>
        <taxon>Chromobacteriaceae</taxon>
        <taxon>Vogesella</taxon>
    </lineage>
</organism>
<sequence length="62" mass="6154">MMGNFKKWLRRLAEPSSAAGAAAVLGNVAGLAAGSISAAVAVPAIFLGALAVFLPETANKTL</sequence>
<name>A0A495BIH9_VOGIN</name>
<comment type="caution">
    <text evidence="2">The sequence shown here is derived from an EMBL/GenBank/DDBJ whole genome shotgun (WGS) entry which is preliminary data.</text>
</comment>
<proteinExistence type="predicted"/>
<dbReference type="AlphaFoldDB" id="A0A495BIH9"/>
<keyword evidence="1" id="KW-0812">Transmembrane</keyword>
<accession>A0A495BIH9</accession>
<evidence type="ECO:0000313" key="3">
    <source>
        <dbReference type="Proteomes" id="UP000279384"/>
    </source>
</evidence>
<dbReference type="Proteomes" id="UP000279384">
    <property type="component" value="Unassembled WGS sequence"/>
</dbReference>
<protein>
    <submittedName>
        <fullName evidence="2">Uncharacterized protein</fullName>
    </submittedName>
</protein>
<dbReference type="EMBL" id="RBID01000011">
    <property type="protein sequence ID" value="RKQ61147.1"/>
    <property type="molecule type" value="Genomic_DNA"/>
</dbReference>
<feature type="transmembrane region" description="Helical" evidence="1">
    <location>
        <begin position="21"/>
        <end position="54"/>
    </location>
</feature>
<reference evidence="2 3" key="1">
    <citation type="submission" date="2018-10" db="EMBL/GenBank/DDBJ databases">
        <title>Genomic Encyclopedia of Type Strains, Phase IV (KMG-IV): sequencing the most valuable type-strain genomes for metagenomic binning, comparative biology and taxonomic classification.</title>
        <authorList>
            <person name="Goeker M."/>
        </authorList>
    </citation>
    <scope>NUCLEOTIDE SEQUENCE [LARGE SCALE GENOMIC DNA]</scope>
    <source>
        <strain evidence="2 3">DSM 3303</strain>
    </source>
</reference>
<keyword evidence="1" id="KW-1133">Transmembrane helix</keyword>
<evidence type="ECO:0000256" key="1">
    <source>
        <dbReference type="SAM" id="Phobius"/>
    </source>
</evidence>